<comment type="similarity">
    <text evidence="3 11">Belongs to the long-chain O-acyltransferase family.</text>
</comment>
<dbReference type="Pfam" id="PF03007">
    <property type="entry name" value="WS_DGAT_cat"/>
    <property type="match status" value="1"/>
</dbReference>
<evidence type="ECO:0000256" key="4">
    <source>
        <dbReference type="ARBA" id="ARBA00013244"/>
    </source>
</evidence>
<evidence type="ECO:0000256" key="11">
    <source>
        <dbReference type="RuleBase" id="RU361241"/>
    </source>
</evidence>
<evidence type="ECO:0000256" key="1">
    <source>
        <dbReference type="ARBA" id="ARBA00004771"/>
    </source>
</evidence>
<evidence type="ECO:0000313" key="15">
    <source>
        <dbReference type="EMBL" id="MBH0778573.1"/>
    </source>
</evidence>
<dbReference type="EC" id="2.3.1.20" evidence="4 11"/>
<protein>
    <recommendedName>
        <fullName evidence="4 11">Diacylglycerol O-acyltransferase</fullName>
        <ecNumber evidence="4 11">2.3.1.20</ecNumber>
    </recommendedName>
</protein>
<dbReference type="GO" id="GO:0001666">
    <property type="term" value="P:response to hypoxia"/>
    <property type="evidence" value="ECO:0007669"/>
    <property type="project" value="TreeGrafter"/>
</dbReference>
<proteinExistence type="inferred from homology"/>
<feature type="domain" description="O-acyltransferase WSD1 C-terminal" evidence="14">
    <location>
        <begin position="300"/>
        <end position="445"/>
    </location>
</feature>
<dbReference type="GO" id="GO:0005886">
    <property type="term" value="C:plasma membrane"/>
    <property type="evidence" value="ECO:0007669"/>
    <property type="project" value="TreeGrafter"/>
</dbReference>
<evidence type="ECO:0000256" key="8">
    <source>
        <dbReference type="ARBA" id="ARBA00023098"/>
    </source>
</evidence>
<dbReference type="GO" id="GO:0071731">
    <property type="term" value="P:response to nitric oxide"/>
    <property type="evidence" value="ECO:0007669"/>
    <property type="project" value="TreeGrafter"/>
</dbReference>
<evidence type="ECO:0000259" key="14">
    <source>
        <dbReference type="Pfam" id="PF06974"/>
    </source>
</evidence>
<dbReference type="EMBL" id="JADMLG010000008">
    <property type="protein sequence ID" value="MBH0778573.1"/>
    <property type="molecule type" value="Genomic_DNA"/>
</dbReference>
<evidence type="ECO:0000256" key="9">
    <source>
        <dbReference type="ARBA" id="ARBA00023315"/>
    </source>
</evidence>
<evidence type="ECO:0000313" key="16">
    <source>
        <dbReference type="Proteomes" id="UP000655751"/>
    </source>
</evidence>
<keyword evidence="16" id="KW-1185">Reference proteome</keyword>
<dbReference type="InterPro" id="IPR023213">
    <property type="entry name" value="CAT-like_dom_sf"/>
</dbReference>
<comment type="catalytic activity">
    <reaction evidence="10 11">
        <text>an acyl-CoA + a 1,2-diacyl-sn-glycerol = a triacyl-sn-glycerol + CoA</text>
        <dbReference type="Rhea" id="RHEA:10868"/>
        <dbReference type="ChEBI" id="CHEBI:17815"/>
        <dbReference type="ChEBI" id="CHEBI:57287"/>
        <dbReference type="ChEBI" id="CHEBI:58342"/>
        <dbReference type="ChEBI" id="CHEBI:64615"/>
        <dbReference type="EC" id="2.3.1.20"/>
    </reaction>
</comment>
<dbReference type="Pfam" id="PF06974">
    <property type="entry name" value="WS_DGAT_C"/>
    <property type="match status" value="1"/>
</dbReference>
<dbReference type="InterPro" id="IPR014292">
    <property type="entry name" value="Acyl_transf_WS/DGAT"/>
</dbReference>
<gene>
    <name evidence="15" type="ORF">IT779_20030</name>
</gene>
<dbReference type="GO" id="GO:0006071">
    <property type="term" value="P:glycerol metabolic process"/>
    <property type="evidence" value="ECO:0007669"/>
    <property type="project" value="UniProtKB-KW"/>
</dbReference>
<evidence type="ECO:0000256" key="5">
    <source>
        <dbReference type="ARBA" id="ARBA00022516"/>
    </source>
</evidence>
<keyword evidence="7 11" id="KW-0319">Glycerol metabolism</keyword>
<comment type="pathway">
    <text evidence="1 11">Glycerolipid metabolism; triacylglycerol biosynthesis.</text>
</comment>
<dbReference type="SUPFAM" id="SSF52777">
    <property type="entry name" value="CoA-dependent acyltransferases"/>
    <property type="match status" value="2"/>
</dbReference>
<evidence type="ECO:0000256" key="3">
    <source>
        <dbReference type="ARBA" id="ARBA00009587"/>
    </source>
</evidence>
<evidence type="ECO:0000256" key="7">
    <source>
        <dbReference type="ARBA" id="ARBA00022798"/>
    </source>
</evidence>
<reference evidence="15" key="1">
    <citation type="submission" date="2020-11" db="EMBL/GenBank/DDBJ databases">
        <title>Nocardia NEAU-351.nov., a novel actinomycete isolated from the cow dung.</title>
        <authorList>
            <person name="Zhang X."/>
        </authorList>
    </citation>
    <scope>NUCLEOTIDE SEQUENCE</scope>
    <source>
        <strain evidence="15">NEAU-351</strain>
    </source>
</reference>
<evidence type="ECO:0000259" key="13">
    <source>
        <dbReference type="Pfam" id="PF03007"/>
    </source>
</evidence>
<dbReference type="RefSeq" id="WP_196150895.1">
    <property type="nucleotide sequence ID" value="NZ_JADMLG010000008.1"/>
</dbReference>
<accession>A0A931IDL7</accession>
<dbReference type="GO" id="GO:0051701">
    <property type="term" value="P:biological process involved in interaction with host"/>
    <property type="evidence" value="ECO:0007669"/>
    <property type="project" value="TreeGrafter"/>
</dbReference>
<evidence type="ECO:0000256" key="6">
    <source>
        <dbReference type="ARBA" id="ARBA00022679"/>
    </source>
</evidence>
<evidence type="ECO:0000256" key="10">
    <source>
        <dbReference type="ARBA" id="ARBA00048109"/>
    </source>
</evidence>
<keyword evidence="5 11" id="KW-0444">Lipid biosynthesis</keyword>
<evidence type="ECO:0000256" key="2">
    <source>
        <dbReference type="ARBA" id="ARBA00005189"/>
    </source>
</evidence>
<keyword evidence="6 11" id="KW-0808">Transferase</keyword>
<dbReference type="PANTHER" id="PTHR31650">
    <property type="entry name" value="O-ACYLTRANSFERASE (WSD1-LIKE) FAMILY PROTEIN"/>
    <property type="match status" value="1"/>
</dbReference>
<feature type="domain" description="O-acyltransferase WSD1-like N-terminal" evidence="13">
    <location>
        <begin position="5"/>
        <end position="259"/>
    </location>
</feature>
<keyword evidence="9 11" id="KW-0012">Acyltransferase</keyword>
<evidence type="ECO:0000256" key="12">
    <source>
        <dbReference type="SAM" id="MobiDB-lite"/>
    </source>
</evidence>
<dbReference type="InterPro" id="IPR009721">
    <property type="entry name" value="O-acyltransferase_WSD1_C"/>
</dbReference>
<organism evidence="15 16">
    <name type="scientific">Nocardia bovistercoris</name>
    <dbReference type="NCBI Taxonomy" id="2785916"/>
    <lineage>
        <taxon>Bacteria</taxon>
        <taxon>Bacillati</taxon>
        <taxon>Actinomycetota</taxon>
        <taxon>Actinomycetes</taxon>
        <taxon>Mycobacteriales</taxon>
        <taxon>Nocardiaceae</taxon>
        <taxon>Nocardia</taxon>
    </lineage>
</organism>
<dbReference type="Gene3D" id="3.30.559.30">
    <property type="entry name" value="Nonribosomal peptide synthetase, condensation domain"/>
    <property type="match status" value="1"/>
</dbReference>
<dbReference type="GO" id="GO:0004144">
    <property type="term" value="F:diacylglycerol O-acyltransferase activity"/>
    <property type="evidence" value="ECO:0007669"/>
    <property type="project" value="UniProtKB-EC"/>
</dbReference>
<comment type="pathway">
    <text evidence="2">Lipid metabolism.</text>
</comment>
<name>A0A931IDL7_9NOCA</name>
<dbReference type="NCBIfam" id="TIGR02946">
    <property type="entry name" value="acyl_WS_DGAT"/>
    <property type="match status" value="1"/>
</dbReference>
<dbReference type="Proteomes" id="UP000655751">
    <property type="component" value="Unassembled WGS sequence"/>
</dbReference>
<comment type="caution">
    <text evidence="15">The sequence shown here is derived from an EMBL/GenBank/DDBJ whole genome shotgun (WGS) entry which is preliminary data.</text>
</comment>
<dbReference type="GO" id="GO:0019432">
    <property type="term" value="P:triglyceride biosynthetic process"/>
    <property type="evidence" value="ECO:0007669"/>
    <property type="project" value="TreeGrafter"/>
</dbReference>
<dbReference type="Gene3D" id="3.30.559.10">
    <property type="entry name" value="Chloramphenicol acetyltransferase-like domain"/>
    <property type="match status" value="1"/>
</dbReference>
<dbReference type="InterPro" id="IPR045034">
    <property type="entry name" value="O-acyltransferase_WSD1-like"/>
</dbReference>
<dbReference type="InterPro" id="IPR004255">
    <property type="entry name" value="O-acyltransferase_WSD1_N"/>
</dbReference>
<sequence length="449" mass="48596">MEFVSPIDALFLLAESREHPMHVGGLMLFEPPEDAGPDHPSLLHRRLLEQDTVHPTFRKRPATLLSTPQLGWTRESDIELPYHVRRSALPAPGGHGQLLDLASRLHGSLLDRHRPLWEVHLIEGLADGRFALYTKMHHALIDGVSGQRLLRRAMTEDPASDHLGAPWNPPRTGRSKPERTGSTLGFARDLWSAATSAPALARAIGDALLRQQLTMPFAAPRTMFNAPIGGARRVAVRSWPLERLEQVGKTAGATVNDVVLAMSAGALRRFLTERGALPDKPLIALVPMSLRAPDDSEPGGNKICAILCNLATDLADPVARLDTIRESTRRNKQVYQSLSSTQAMALSALTLSPIVTSVLPALSSVAAPPFNLIISNVPGPRAPLYWGGARLDAGYPLSIPFDGQAVNITLTTVGEHLDFGIVGCRSSVPGMDRILDHLEAGLAELEEAI</sequence>
<keyword evidence="8 11" id="KW-0443">Lipid metabolism</keyword>
<dbReference type="AlphaFoldDB" id="A0A931IDL7"/>
<feature type="region of interest" description="Disordered" evidence="12">
    <location>
        <begin position="156"/>
        <end position="181"/>
    </location>
</feature>
<dbReference type="PANTHER" id="PTHR31650:SF1">
    <property type="entry name" value="WAX ESTER SYNTHASE_DIACYLGLYCEROL ACYLTRANSFERASE 4-RELATED"/>
    <property type="match status" value="1"/>
</dbReference>